<evidence type="ECO:0000313" key="3">
    <source>
        <dbReference type="Proteomes" id="UP000480178"/>
    </source>
</evidence>
<evidence type="ECO:0000313" key="2">
    <source>
        <dbReference type="EMBL" id="QHT69681.1"/>
    </source>
</evidence>
<dbReference type="Proteomes" id="UP000480178">
    <property type="component" value="Chromosome"/>
</dbReference>
<name>A0A6C0GNQ3_9BACT</name>
<accession>A0A6C0GNQ3</accession>
<dbReference type="EMBL" id="CP048222">
    <property type="protein sequence ID" value="QHT69681.1"/>
    <property type="molecule type" value="Genomic_DNA"/>
</dbReference>
<organism evidence="2 3">
    <name type="scientific">Rhodocytophaga rosea</name>
    <dbReference type="NCBI Taxonomy" id="2704465"/>
    <lineage>
        <taxon>Bacteria</taxon>
        <taxon>Pseudomonadati</taxon>
        <taxon>Bacteroidota</taxon>
        <taxon>Cytophagia</taxon>
        <taxon>Cytophagales</taxon>
        <taxon>Rhodocytophagaceae</taxon>
        <taxon>Rhodocytophaga</taxon>
    </lineage>
</organism>
<dbReference type="Gene3D" id="2.30.30.40">
    <property type="entry name" value="SH3 Domains"/>
    <property type="match status" value="1"/>
</dbReference>
<feature type="signal peptide" evidence="1">
    <location>
        <begin position="1"/>
        <end position="18"/>
    </location>
</feature>
<dbReference type="AlphaFoldDB" id="A0A6C0GNQ3"/>
<evidence type="ECO:0000256" key="1">
    <source>
        <dbReference type="SAM" id="SignalP"/>
    </source>
</evidence>
<protein>
    <submittedName>
        <fullName evidence="2">SH3 domain-containing protein</fullName>
    </submittedName>
</protein>
<gene>
    <name evidence="2" type="ORF">GXP67_25055</name>
</gene>
<proteinExistence type="predicted"/>
<reference evidence="2 3" key="1">
    <citation type="submission" date="2020-01" db="EMBL/GenBank/DDBJ databases">
        <authorList>
            <person name="Kim M.K."/>
        </authorList>
    </citation>
    <scope>NUCLEOTIDE SEQUENCE [LARGE SCALE GENOMIC DNA]</scope>
    <source>
        <strain evidence="2 3">172606-1</strain>
    </source>
</reference>
<feature type="chain" id="PRO_5025547393" evidence="1">
    <location>
        <begin position="19"/>
        <end position="96"/>
    </location>
</feature>
<sequence length="96" mass="11257">MKVLLLFGLLFALTSSYAQTYRFVDAPVGFLREEPKVTAHIMIRLEEKTRVRIIEQISRTWSKVEYVYNAKRHIGYITNHTLSEESITRKKKPATK</sequence>
<keyword evidence="3" id="KW-1185">Reference proteome</keyword>
<dbReference type="KEGG" id="rhoz:GXP67_25055"/>
<dbReference type="RefSeq" id="WP_162445665.1">
    <property type="nucleotide sequence ID" value="NZ_CP048222.1"/>
</dbReference>
<keyword evidence="1" id="KW-0732">Signal</keyword>